<evidence type="ECO:0000256" key="1">
    <source>
        <dbReference type="ARBA" id="ARBA00004651"/>
    </source>
</evidence>
<dbReference type="Pfam" id="PF13396">
    <property type="entry name" value="PLDc_N"/>
    <property type="match status" value="1"/>
</dbReference>
<keyword evidence="3 6" id="KW-0812">Transmembrane</keyword>
<evidence type="ECO:0000313" key="9">
    <source>
        <dbReference type="Proteomes" id="UP000291758"/>
    </source>
</evidence>
<evidence type="ECO:0000256" key="4">
    <source>
        <dbReference type="ARBA" id="ARBA00022989"/>
    </source>
</evidence>
<dbReference type="RefSeq" id="WP_129202812.1">
    <property type="nucleotide sequence ID" value="NZ_CP035495.1"/>
</dbReference>
<dbReference type="EMBL" id="CP035495">
    <property type="protein sequence ID" value="QAY62563.1"/>
    <property type="molecule type" value="Genomic_DNA"/>
</dbReference>
<dbReference type="AlphaFoldDB" id="A0A4P6ELI9"/>
<organism evidence="8 9">
    <name type="scientific">Xylanimonas allomyrinae</name>
    <dbReference type="NCBI Taxonomy" id="2509459"/>
    <lineage>
        <taxon>Bacteria</taxon>
        <taxon>Bacillati</taxon>
        <taxon>Actinomycetota</taxon>
        <taxon>Actinomycetes</taxon>
        <taxon>Micrococcales</taxon>
        <taxon>Promicromonosporaceae</taxon>
        <taxon>Xylanimonas</taxon>
    </lineage>
</organism>
<dbReference type="OrthoDB" id="3298527at2"/>
<reference evidence="8 9" key="1">
    <citation type="submission" date="2019-01" db="EMBL/GenBank/DDBJ databases">
        <title>Genome sequencing of strain 2JSPR-7.</title>
        <authorList>
            <person name="Heo J."/>
            <person name="Kim S.-J."/>
            <person name="Kim J.-S."/>
            <person name="Hong S.-B."/>
            <person name="Kwon S.-W."/>
        </authorList>
    </citation>
    <scope>NUCLEOTIDE SEQUENCE [LARGE SCALE GENOMIC DNA]</scope>
    <source>
        <strain evidence="8 9">2JSPR-7</strain>
    </source>
</reference>
<comment type="subcellular location">
    <subcellularLocation>
        <location evidence="1">Cell membrane</location>
        <topology evidence="1">Multi-pass membrane protein</topology>
    </subcellularLocation>
</comment>
<dbReference type="Proteomes" id="UP000291758">
    <property type="component" value="Chromosome"/>
</dbReference>
<evidence type="ECO:0000256" key="3">
    <source>
        <dbReference type="ARBA" id="ARBA00022692"/>
    </source>
</evidence>
<evidence type="ECO:0000256" key="2">
    <source>
        <dbReference type="ARBA" id="ARBA00022475"/>
    </source>
</evidence>
<keyword evidence="5 6" id="KW-0472">Membrane</keyword>
<dbReference type="KEGG" id="xyl:ET495_04095"/>
<sequence length="66" mass="6963">MDQPAILVPAVVLAAAFVVYCYVELARATEVRFLPKWGWAVAVAISVPLGGIVYLLAGRSETGSDA</sequence>
<keyword evidence="9" id="KW-1185">Reference proteome</keyword>
<feature type="transmembrane region" description="Helical" evidence="6">
    <location>
        <begin position="6"/>
        <end position="25"/>
    </location>
</feature>
<feature type="transmembrane region" description="Helical" evidence="6">
    <location>
        <begin position="37"/>
        <end position="57"/>
    </location>
</feature>
<protein>
    <recommendedName>
        <fullName evidence="7">Cardiolipin synthase N-terminal domain-containing protein</fullName>
    </recommendedName>
</protein>
<evidence type="ECO:0000259" key="7">
    <source>
        <dbReference type="Pfam" id="PF13396"/>
    </source>
</evidence>
<proteinExistence type="predicted"/>
<evidence type="ECO:0000256" key="5">
    <source>
        <dbReference type="ARBA" id="ARBA00023136"/>
    </source>
</evidence>
<dbReference type="GO" id="GO:0005886">
    <property type="term" value="C:plasma membrane"/>
    <property type="evidence" value="ECO:0007669"/>
    <property type="project" value="UniProtKB-SubCell"/>
</dbReference>
<feature type="domain" description="Cardiolipin synthase N-terminal" evidence="7">
    <location>
        <begin position="17"/>
        <end position="59"/>
    </location>
</feature>
<accession>A0A4P6ELI9</accession>
<evidence type="ECO:0000256" key="6">
    <source>
        <dbReference type="SAM" id="Phobius"/>
    </source>
</evidence>
<gene>
    <name evidence="8" type="ORF">ET495_04095</name>
</gene>
<dbReference type="InterPro" id="IPR027379">
    <property type="entry name" value="CLS_N"/>
</dbReference>
<keyword evidence="2" id="KW-1003">Cell membrane</keyword>
<name>A0A4P6ELI9_9MICO</name>
<evidence type="ECO:0000313" key="8">
    <source>
        <dbReference type="EMBL" id="QAY62563.1"/>
    </source>
</evidence>
<keyword evidence="4 6" id="KW-1133">Transmembrane helix</keyword>